<reference evidence="3" key="1">
    <citation type="submission" date="2007-02" db="EMBL/GenBank/DDBJ databases">
        <authorList>
            <person name="DeShazer D."/>
            <person name="Woods D.E."/>
            <person name="Nierman W.C."/>
        </authorList>
    </citation>
    <scope>NUCLEOTIDE SEQUENCE [LARGE SCALE GENOMIC DNA]</scope>
    <source>
        <strain evidence="3">1106a</strain>
    </source>
</reference>
<organism evidence="2 3">
    <name type="scientific">Burkholderia pseudomallei (strain 1106a)</name>
    <dbReference type="NCBI Taxonomy" id="357348"/>
    <lineage>
        <taxon>Bacteria</taxon>
        <taxon>Pseudomonadati</taxon>
        <taxon>Pseudomonadota</taxon>
        <taxon>Betaproteobacteria</taxon>
        <taxon>Burkholderiales</taxon>
        <taxon>Burkholderiaceae</taxon>
        <taxon>Burkholderia</taxon>
        <taxon>pseudomallei group</taxon>
    </lineage>
</organism>
<dbReference type="Proteomes" id="UP000006738">
    <property type="component" value="Chromosome II"/>
</dbReference>
<proteinExistence type="predicted"/>
<sequence>MTLRDAALFPPWRRRSRIPPRDVTGDPAIRRCRRDSDSNTRDHARDGFDLREAN</sequence>
<evidence type="ECO:0000313" key="2">
    <source>
        <dbReference type="EMBL" id="ABN94749.1"/>
    </source>
</evidence>
<accession>A3P9Z9</accession>
<dbReference type="KEGG" id="bpl:BURPS1106A_A3130"/>
<feature type="compositionally biased region" description="Basic and acidic residues" evidence="1">
    <location>
        <begin position="34"/>
        <end position="54"/>
    </location>
</feature>
<protein>
    <submittedName>
        <fullName evidence="2">Uncharacterized protein</fullName>
    </submittedName>
</protein>
<feature type="region of interest" description="Disordered" evidence="1">
    <location>
        <begin position="1"/>
        <end position="54"/>
    </location>
</feature>
<dbReference type="EMBL" id="CP000573">
    <property type="protein sequence ID" value="ABN94749.1"/>
    <property type="molecule type" value="Genomic_DNA"/>
</dbReference>
<gene>
    <name evidence="2" type="ordered locus">BURPS1106A_A3130</name>
</gene>
<dbReference type="HOGENOM" id="CLU_3077612_0_0_4"/>
<name>A3P9Z9_BURP0</name>
<evidence type="ECO:0000313" key="3">
    <source>
        <dbReference type="Proteomes" id="UP000006738"/>
    </source>
</evidence>
<dbReference type="AlphaFoldDB" id="A3P9Z9"/>
<evidence type="ECO:0000256" key="1">
    <source>
        <dbReference type="SAM" id="MobiDB-lite"/>
    </source>
</evidence>